<keyword evidence="4" id="KW-1185">Reference proteome</keyword>
<comment type="caution">
    <text evidence="3">The sequence shown here is derived from an EMBL/GenBank/DDBJ whole genome shotgun (WGS) entry which is preliminary data.</text>
</comment>
<dbReference type="InterPro" id="IPR001304">
    <property type="entry name" value="C-type_lectin-like"/>
</dbReference>
<proteinExistence type="predicted"/>
<evidence type="ECO:0000313" key="3">
    <source>
        <dbReference type="EMBL" id="KAG8230910.1"/>
    </source>
</evidence>
<dbReference type="InterPro" id="IPR016187">
    <property type="entry name" value="CTDL_fold"/>
</dbReference>
<evidence type="ECO:0000313" key="4">
    <source>
        <dbReference type="Proteomes" id="UP000792457"/>
    </source>
</evidence>
<dbReference type="Gene3D" id="3.10.100.10">
    <property type="entry name" value="Mannose-Binding Protein A, subunit A"/>
    <property type="match status" value="1"/>
</dbReference>
<dbReference type="Proteomes" id="UP000792457">
    <property type="component" value="Unassembled WGS sequence"/>
</dbReference>
<keyword evidence="1" id="KW-0732">Signal</keyword>
<accession>A0A8K0KBZ0</accession>
<organism evidence="3 4">
    <name type="scientific">Ladona fulva</name>
    <name type="common">Scarce chaser dragonfly</name>
    <name type="synonym">Libellula fulva</name>
    <dbReference type="NCBI Taxonomy" id="123851"/>
    <lineage>
        <taxon>Eukaryota</taxon>
        <taxon>Metazoa</taxon>
        <taxon>Ecdysozoa</taxon>
        <taxon>Arthropoda</taxon>
        <taxon>Hexapoda</taxon>
        <taxon>Insecta</taxon>
        <taxon>Pterygota</taxon>
        <taxon>Palaeoptera</taxon>
        <taxon>Odonata</taxon>
        <taxon>Epiprocta</taxon>
        <taxon>Anisoptera</taxon>
        <taxon>Libelluloidea</taxon>
        <taxon>Libellulidae</taxon>
        <taxon>Ladona</taxon>
    </lineage>
</organism>
<feature type="signal peptide" evidence="1">
    <location>
        <begin position="1"/>
        <end position="17"/>
    </location>
</feature>
<evidence type="ECO:0000256" key="1">
    <source>
        <dbReference type="SAM" id="SignalP"/>
    </source>
</evidence>
<dbReference type="SMART" id="SM00034">
    <property type="entry name" value="CLECT"/>
    <property type="match status" value="1"/>
</dbReference>
<dbReference type="Pfam" id="PF00059">
    <property type="entry name" value="Lectin_C"/>
    <property type="match status" value="1"/>
</dbReference>
<dbReference type="OrthoDB" id="538816at2759"/>
<name>A0A8K0KBZ0_LADFU</name>
<dbReference type="InterPro" id="IPR016186">
    <property type="entry name" value="C-type_lectin-like/link_sf"/>
</dbReference>
<dbReference type="AlphaFoldDB" id="A0A8K0KBZ0"/>
<gene>
    <name evidence="3" type="ORF">J437_LFUL002942</name>
</gene>
<evidence type="ECO:0000259" key="2">
    <source>
        <dbReference type="PROSITE" id="PS50041"/>
    </source>
</evidence>
<dbReference type="PROSITE" id="PS50041">
    <property type="entry name" value="C_TYPE_LECTIN_2"/>
    <property type="match status" value="1"/>
</dbReference>
<dbReference type="EMBL" id="KZ308518">
    <property type="protein sequence ID" value="KAG8230910.1"/>
    <property type="molecule type" value="Genomic_DNA"/>
</dbReference>
<dbReference type="PANTHER" id="PTHR22803">
    <property type="entry name" value="MANNOSE, PHOSPHOLIPASE, LECTIN RECEPTOR RELATED"/>
    <property type="match status" value="1"/>
</dbReference>
<feature type="chain" id="PRO_5035419664" description="C-type lectin domain-containing protein" evidence="1">
    <location>
        <begin position="18"/>
        <end position="221"/>
    </location>
</feature>
<dbReference type="InterPro" id="IPR050111">
    <property type="entry name" value="C-type_lectin/snaclec_domain"/>
</dbReference>
<reference evidence="3" key="2">
    <citation type="submission" date="2017-10" db="EMBL/GenBank/DDBJ databases">
        <title>Ladona fulva Genome sequencing and assembly.</title>
        <authorList>
            <person name="Murali S."/>
            <person name="Richards S."/>
            <person name="Bandaranaike D."/>
            <person name="Bellair M."/>
            <person name="Blankenburg K."/>
            <person name="Chao H."/>
            <person name="Dinh H."/>
            <person name="Doddapaneni H."/>
            <person name="Dugan-Rocha S."/>
            <person name="Elkadiri S."/>
            <person name="Gnanaolivu R."/>
            <person name="Hernandez B."/>
            <person name="Skinner E."/>
            <person name="Javaid M."/>
            <person name="Lee S."/>
            <person name="Li M."/>
            <person name="Ming W."/>
            <person name="Munidasa M."/>
            <person name="Muniz J."/>
            <person name="Nguyen L."/>
            <person name="Hughes D."/>
            <person name="Osuji N."/>
            <person name="Pu L.-L."/>
            <person name="Puazo M."/>
            <person name="Qu C."/>
            <person name="Quiroz J."/>
            <person name="Raj R."/>
            <person name="Weissenberger G."/>
            <person name="Xin Y."/>
            <person name="Zou X."/>
            <person name="Han Y."/>
            <person name="Worley K."/>
            <person name="Muzny D."/>
            <person name="Gibbs R."/>
        </authorList>
    </citation>
    <scope>NUCLEOTIDE SEQUENCE</scope>
    <source>
        <strain evidence="3">Sampled in the wild</strain>
    </source>
</reference>
<feature type="domain" description="C-type lectin" evidence="2">
    <location>
        <begin position="100"/>
        <end position="215"/>
    </location>
</feature>
<dbReference type="SUPFAM" id="SSF56436">
    <property type="entry name" value="C-type lectin-like"/>
    <property type="match status" value="1"/>
</dbReference>
<dbReference type="CDD" id="cd00037">
    <property type="entry name" value="CLECT"/>
    <property type="match status" value="1"/>
</dbReference>
<protein>
    <recommendedName>
        <fullName evidence="2">C-type lectin domain-containing protein</fullName>
    </recommendedName>
</protein>
<sequence>MKTILALLLLSISLTLSHQMEFNRSLEFTMTNRRNASGHWNIDFSLGRVYPAIKQNNWKFKVNHNVKTENGMQYFFLQGNLIVPPSPPVDYDFFPGVGYYKFYTKPETFDDAQRICERSGGHLAIINSLAEVNVLKSLYANISGMSKWSRIGFHDRQKQGDFRTIFGEPLSSVGYNKWHPNEPDYSGGIVNCGCMDSEGLLGVQCCSCERSFICEYDLSWA</sequence>
<reference evidence="3" key="1">
    <citation type="submission" date="2013-04" db="EMBL/GenBank/DDBJ databases">
        <authorList>
            <person name="Qu J."/>
            <person name="Murali S.C."/>
            <person name="Bandaranaike D."/>
            <person name="Bellair M."/>
            <person name="Blankenburg K."/>
            <person name="Chao H."/>
            <person name="Dinh H."/>
            <person name="Doddapaneni H."/>
            <person name="Downs B."/>
            <person name="Dugan-Rocha S."/>
            <person name="Elkadiri S."/>
            <person name="Gnanaolivu R.D."/>
            <person name="Hernandez B."/>
            <person name="Javaid M."/>
            <person name="Jayaseelan J.C."/>
            <person name="Lee S."/>
            <person name="Li M."/>
            <person name="Ming W."/>
            <person name="Munidasa M."/>
            <person name="Muniz J."/>
            <person name="Nguyen L."/>
            <person name="Ongeri F."/>
            <person name="Osuji N."/>
            <person name="Pu L.-L."/>
            <person name="Puazo M."/>
            <person name="Qu C."/>
            <person name="Quiroz J."/>
            <person name="Raj R."/>
            <person name="Weissenberger G."/>
            <person name="Xin Y."/>
            <person name="Zou X."/>
            <person name="Han Y."/>
            <person name="Richards S."/>
            <person name="Worley K."/>
            <person name="Muzny D."/>
            <person name="Gibbs R."/>
        </authorList>
    </citation>
    <scope>NUCLEOTIDE SEQUENCE</scope>
    <source>
        <strain evidence="3">Sampled in the wild</strain>
    </source>
</reference>